<evidence type="ECO:0000256" key="4">
    <source>
        <dbReference type="ARBA" id="ARBA00022989"/>
    </source>
</evidence>
<keyword evidence="7 10" id="KW-0675">Receptor</keyword>
<dbReference type="GO" id="GO:0007200">
    <property type="term" value="P:phospholipase C-activating G protein-coupled receptor signaling pathway"/>
    <property type="evidence" value="ECO:0007669"/>
    <property type="project" value="TreeGrafter"/>
</dbReference>
<organism evidence="14 15">
    <name type="scientific">Camelus dromedarius</name>
    <name type="common">Dromedary</name>
    <name type="synonym">Arabian camel</name>
    <dbReference type="NCBI Taxonomy" id="9838"/>
    <lineage>
        <taxon>Eukaryota</taxon>
        <taxon>Metazoa</taxon>
        <taxon>Chordata</taxon>
        <taxon>Craniata</taxon>
        <taxon>Vertebrata</taxon>
        <taxon>Euteleostomi</taxon>
        <taxon>Mammalia</taxon>
        <taxon>Eutheria</taxon>
        <taxon>Laurasiatheria</taxon>
        <taxon>Artiodactyla</taxon>
        <taxon>Tylopoda</taxon>
        <taxon>Camelidae</taxon>
        <taxon>Camelus</taxon>
    </lineage>
</organism>
<dbReference type="PROSITE" id="PS50262">
    <property type="entry name" value="G_PROTEIN_RECEP_F1_2"/>
    <property type="match status" value="1"/>
</dbReference>
<dbReference type="GO" id="GO:0004949">
    <property type="term" value="F:cannabinoid receptor activity"/>
    <property type="evidence" value="ECO:0007669"/>
    <property type="project" value="TreeGrafter"/>
</dbReference>
<keyword evidence="2" id="KW-1003">Cell membrane</keyword>
<dbReference type="InterPro" id="IPR017452">
    <property type="entry name" value="GPCR_Rhodpsn_7TM"/>
</dbReference>
<sequence>MILNKVENPSVLESKRTFTSSIVDIVGKNMSQLNKNQNCSFSDVDELMKIVQLAVHIPTFLLGLLLNLLAIRGFSSFLKKRWPHHAATSIYMINLAVFDLLLVLSLPFKMALSHVKAPSPTFCTLVECLYFISMYGSIFTICFISLDRFLAIQYPILVNHCRSPRKIFGICCTIWVLVWVGSTPIYSFHGKVEDYICFHNMSDNTWSAKVLFPLEVFGFLLPMSIMGFCSSRSIHILVSRRNHTQDWVKQKACIWTIAASLAVFVVSFFPVHLSFFLQFLVRNDFIVECRAKRNISLFLQLSMCFSNINCCLDVFCYYFVIKEFRTDITAHRPSRVQLVLQDTVTTRG</sequence>
<comment type="caution">
    <text evidence="14">The sequence shown here is derived from an EMBL/GenBank/DDBJ whole genome shotgun (WGS) entry which is preliminary data.</text>
</comment>
<reference evidence="14 15" key="2">
    <citation type="journal article" date="2019" name="Mol. Ecol. Resour.">
        <title>Improving Illumina assemblies with Hi-C and long reads: an example with the North African dromedary.</title>
        <authorList>
            <person name="Elbers J.P."/>
            <person name="Rogers M.F."/>
            <person name="Perelman P.L."/>
            <person name="Proskuryakova A.A."/>
            <person name="Serdyukova N.A."/>
            <person name="Johnson W.E."/>
            <person name="Horin P."/>
            <person name="Corander J."/>
            <person name="Murphy D."/>
            <person name="Burger P.A."/>
        </authorList>
    </citation>
    <scope>NUCLEOTIDE SEQUENCE [LARGE SCALE GENOMIC DNA]</scope>
    <source>
        <strain evidence="14">Drom800</strain>
        <tissue evidence="14">Blood</tissue>
    </source>
</reference>
<evidence type="ECO:0000256" key="3">
    <source>
        <dbReference type="ARBA" id="ARBA00022692"/>
    </source>
</evidence>
<dbReference type="Pfam" id="PF00001">
    <property type="entry name" value="7tm_1"/>
    <property type="match status" value="1"/>
</dbReference>
<dbReference type="STRING" id="9838.ENSCDRP00005007692"/>
<dbReference type="Gene3D" id="1.20.1070.10">
    <property type="entry name" value="Rhodopsin 7-helix transmembrane proteins"/>
    <property type="match status" value="1"/>
</dbReference>
<keyword evidence="9 10" id="KW-0807">Transducer</keyword>
<reference evidence="14" key="1">
    <citation type="submission" date="2014-12" db="EMBL/GenBank/DDBJ databases">
        <authorList>
            <person name="Fitak R."/>
            <person name="Mohandesan E."/>
            <person name="Burger P.A."/>
            <person name="Jukka C."/>
        </authorList>
    </citation>
    <scope>NUCLEOTIDE SEQUENCE</scope>
    <source>
        <strain evidence="14">Drom800</strain>
        <tissue evidence="14">Blood</tissue>
    </source>
</reference>
<dbReference type="PRINTS" id="PR00237">
    <property type="entry name" value="GPCRRHODOPSN"/>
</dbReference>
<keyword evidence="3 10" id="KW-0812">Transmembrane</keyword>
<dbReference type="GO" id="GO:0005886">
    <property type="term" value="C:plasma membrane"/>
    <property type="evidence" value="ECO:0007669"/>
    <property type="project" value="UniProtKB-SubCell"/>
</dbReference>
<dbReference type="InterPro" id="IPR000276">
    <property type="entry name" value="GPCR_Rhodpsn"/>
</dbReference>
<dbReference type="EMBL" id="JWIN03000005">
    <property type="protein sequence ID" value="KAB1279119.1"/>
    <property type="molecule type" value="Genomic_DNA"/>
</dbReference>
<dbReference type="AlphaFoldDB" id="A0A5N4E7I9"/>
<dbReference type="Proteomes" id="UP000299084">
    <property type="component" value="Unassembled WGS sequence"/>
</dbReference>
<feature type="transmembrane region" description="Helical" evidence="11">
    <location>
        <begin position="50"/>
        <end position="69"/>
    </location>
</feature>
<dbReference type="FunFam" id="1.20.1070.10:FF:000142">
    <property type="entry name" value="G protein-coupled receptor 55"/>
    <property type="match status" value="1"/>
</dbReference>
<name>A0A5N4E7I9_CAMDR</name>
<feature type="domain" description="G-protein coupled receptors family 1 profile" evidence="12">
    <location>
        <begin position="66"/>
        <end position="317"/>
    </location>
</feature>
<dbReference type="PANTHER" id="PTHR24232">
    <property type="entry name" value="G-PROTEIN COUPLED RECEPTOR"/>
    <property type="match status" value="1"/>
</dbReference>
<dbReference type="PANTHER" id="PTHR24232:SF56">
    <property type="entry name" value="G-PROTEIN COUPLED RECEPTOR 55"/>
    <property type="match status" value="1"/>
</dbReference>
<feature type="transmembrane region" description="Helical" evidence="11">
    <location>
        <begin position="167"/>
        <end position="186"/>
    </location>
</feature>
<keyword evidence="6 11" id="KW-0472">Membrane</keyword>
<evidence type="ECO:0000256" key="8">
    <source>
        <dbReference type="ARBA" id="ARBA00023180"/>
    </source>
</evidence>
<comment type="similarity">
    <text evidence="10">Belongs to the G-protein coupled receptor 1 family.</text>
</comment>
<evidence type="ECO:0000256" key="5">
    <source>
        <dbReference type="ARBA" id="ARBA00023040"/>
    </source>
</evidence>
<evidence type="ECO:0000256" key="1">
    <source>
        <dbReference type="ARBA" id="ARBA00004651"/>
    </source>
</evidence>
<evidence type="ECO:0000256" key="10">
    <source>
        <dbReference type="RuleBase" id="RU000688"/>
    </source>
</evidence>
<feature type="transmembrane region" description="Helical" evidence="11">
    <location>
        <begin position="128"/>
        <end position="146"/>
    </location>
</feature>
<feature type="transmembrane region" description="Helical" evidence="11">
    <location>
        <begin position="297"/>
        <end position="320"/>
    </location>
</feature>
<evidence type="ECO:0000256" key="11">
    <source>
        <dbReference type="SAM" id="Phobius"/>
    </source>
</evidence>
<dbReference type="PROSITE" id="PS00237">
    <property type="entry name" value="G_PROTEIN_RECEP_F1_1"/>
    <property type="match status" value="1"/>
</dbReference>
<evidence type="ECO:0000313" key="13">
    <source>
        <dbReference type="EMBL" id="KAB1279118.1"/>
    </source>
</evidence>
<feature type="transmembrane region" description="Helical" evidence="11">
    <location>
        <begin position="90"/>
        <end position="108"/>
    </location>
</feature>
<evidence type="ECO:0000256" key="2">
    <source>
        <dbReference type="ARBA" id="ARBA00022475"/>
    </source>
</evidence>
<feature type="transmembrane region" description="Helical" evidence="11">
    <location>
        <begin position="210"/>
        <end position="231"/>
    </location>
</feature>
<evidence type="ECO:0000256" key="7">
    <source>
        <dbReference type="ARBA" id="ARBA00023170"/>
    </source>
</evidence>
<keyword evidence="8" id="KW-0325">Glycoprotein</keyword>
<keyword evidence="15" id="KW-1185">Reference proteome</keyword>
<dbReference type="EMBL" id="JWIN03000005">
    <property type="protein sequence ID" value="KAB1279118.1"/>
    <property type="molecule type" value="Genomic_DNA"/>
</dbReference>
<evidence type="ECO:0000313" key="15">
    <source>
        <dbReference type="Proteomes" id="UP000299084"/>
    </source>
</evidence>
<accession>A0A5N4E7I9</accession>
<protein>
    <submittedName>
        <fullName evidence="14">G-protein coupled receptor 55</fullName>
    </submittedName>
</protein>
<evidence type="ECO:0000256" key="9">
    <source>
        <dbReference type="ARBA" id="ARBA00023224"/>
    </source>
</evidence>
<keyword evidence="5 10" id="KW-0297">G-protein coupled receptor</keyword>
<evidence type="ECO:0000313" key="14">
    <source>
        <dbReference type="EMBL" id="KAB1279119.1"/>
    </source>
</evidence>
<comment type="subcellular location">
    <subcellularLocation>
        <location evidence="1">Cell membrane</location>
        <topology evidence="1">Multi-pass membrane protein</topology>
    </subcellularLocation>
</comment>
<evidence type="ECO:0000256" key="6">
    <source>
        <dbReference type="ARBA" id="ARBA00023136"/>
    </source>
</evidence>
<evidence type="ECO:0000259" key="12">
    <source>
        <dbReference type="PROSITE" id="PS50262"/>
    </source>
</evidence>
<gene>
    <name evidence="13" type="ORF">Cadr_000007490</name>
    <name evidence="14" type="ORF">Cadr_000007491</name>
</gene>
<keyword evidence="4 11" id="KW-1133">Transmembrane helix</keyword>
<dbReference type="SUPFAM" id="SSF81321">
    <property type="entry name" value="Family A G protein-coupled receptor-like"/>
    <property type="match status" value="1"/>
</dbReference>
<dbReference type="GO" id="GO:0035025">
    <property type="term" value="P:positive regulation of Rho protein signal transduction"/>
    <property type="evidence" value="ECO:0007669"/>
    <property type="project" value="TreeGrafter"/>
</dbReference>
<proteinExistence type="inferred from homology"/>
<feature type="transmembrane region" description="Helical" evidence="11">
    <location>
        <begin position="252"/>
        <end position="277"/>
    </location>
</feature>